<dbReference type="AlphaFoldDB" id="A0A6M8HTG4"/>
<feature type="transmembrane region" description="Helical" evidence="6">
    <location>
        <begin position="373"/>
        <end position="395"/>
    </location>
</feature>
<feature type="transmembrane region" description="Helical" evidence="6">
    <location>
        <begin position="321"/>
        <end position="344"/>
    </location>
</feature>
<keyword evidence="3 6" id="KW-0812">Transmembrane</keyword>
<keyword evidence="5 6" id="KW-0472">Membrane</keyword>
<dbReference type="PANTHER" id="PTHR43243:SF4">
    <property type="entry name" value="CATIONIC AMINO ACID TRANSPORTER 4"/>
    <property type="match status" value="1"/>
</dbReference>
<dbReference type="GO" id="GO:0016020">
    <property type="term" value="C:membrane"/>
    <property type="evidence" value="ECO:0007669"/>
    <property type="project" value="UniProtKB-SubCell"/>
</dbReference>
<protein>
    <submittedName>
        <fullName evidence="7">Amino acid permease</fullName>
    </submittedName>
</protein>
<comment type="subcellular location">
    <subcellularLocation>
        <location evidence="1">Membrane</location>
        <topology evidence="1">Multi-pass membrane protein</topology>
    </subcellularLocation>
</comment>
<feature type="transmembrane region" description="Helical" evidence="6">
    <location>
        <begin position="474"/>
        <end position="493"/>
    </location>
</feature>
<feature type="transmembrane region" description="Helical" evidence="6">
    <location>
        <begin position="133"/>
        <end position="153"/>
    </location>
</feature>
<evidence type="ECO:0000313" key="8">
    <source>
        <dbReference type="Proteomes" id="UP000500767"/>
    </source>
</evidence>
<feature type="transmembrane region" description="Helical" evidence="6">
    <location>
        <begin position="165"/>
        <end position="187"/>
    </location>
</feature>
<keyword evidence="2" id="KW-0813">Transport</keyword>
<dbReference type="KEGG" id="lck:HN018_16705"/>
<proteinExistence type="predicted"/>
<dbReference type="PIRSF" id="PIRSF006060">
    <property type="entry name" value="AA_transporter"/>
    <property type="match status" value="1"/>
</dbReference>
<dbReference type="RefSeq" id="WP_171833016.1">
    <property type="nucleotide sequence ID" value="NZ_CP053708.1"/>
</dbReference>
<dbReference type="PANTHER" id="PTHR43243">
    <property type="entry name" value="INNER MEMBRANE TRANSPORTER YGJI-RELATED"/>
    <property type="match status" value="1"/>
</dbReference>
<feature type="transmembrane region" description="Helical" evidence="6">
    <location>
        <begin position="194"/>
        <end position="217"/>
    </location>
</feature>
<name>A0A6M8HTG4_9PROT</name>
<gene>
    <name evidence="7" type="ORF">HN018_16705</name>
</gene>
<feature type="transmembrane region" description="Helical" evidence="6">
    <location>
        <begin position="401"/>
        <end position="418"/>
    </location>
</feature>
<evidence type="ECO:0000256" key="3">
    <source>
        <dbReference type="ARBA" id="ARBA00022692"/>
    </source>
</evidence>
<sequence length="510" mass="53282">MQTVSSRLLQRKTPEAITREAGETGMLRTLGPLQLTLLGVGSIIGAGIYVMTGNAAANYAGPAILLSFVLAGMACVFAALCYAELASAMPVAGSAYTYAYATTGELSAWVIGWLMLLEYGIAGAAVSSGLSGYLASLLADLGMGIPGWLHVSMISTVTTQGGQHLVWSGGFNLLAMLAIAAVVVLLVRGVAESAAVNSVIVVIKLGVLLLFVLFGVGAIHRANWVPFIPPNQGGFRFGVPGIFRAASVIFFAYMGFETVSTAAAEARNPQRDMPRGILSALLLSTVAYLCVAAVLTGVVPYQRLGVPDPLAIAVDAMHYPALGLVVKFGAVAGLSSVLLALTYGQSRIFYTMARDGLLPALFGRLHPKRRTPWLGTIVLGVCMAAAAATLPIAIIGDLVSLGTTASFGIVCVTVMWHRNRFPDAPRPFRVPLGGIKVKGIWIGTVPTLGVMFCLLMALPLLIDLVGSALHGNMLPLSLLVGYLLLGAAAYVGYGYRHSQLGRAEPPRAAV</sequence>
<feature type="transmembrane region" description="Helical" evidence="6">
    <location>
        <begin position="63"/>
        <end position="86"/>
    </location>
</feature>
<evidence type="ECO:0000256" key="4">
    <source>
        <dbReference type="ARBA" id="ARBA00022989"/>
    </source>
</evidence>
<organism evidence="7 8">
    <name type="scientific">Lichenicola cladoniae</name>
    <dbReference type="NCBI Taxonomy" id="1484109"/>
    <lineage>
        <taxon>Bacteria</taxon>
        <taxon>Pseudomonadati</taxon>
        <taxon>Pseudomonadota</taxon>
        <taxon>Alphaproteobacteria</taxon>
        <taxon>Acetobacterales</taxon>
        <taxon>Acetobacteraceae</taxon>
        <taxon>Lichenicola</taxon>
    </lineage>
</organism>
<evidence type="ECO:0000256" key="5">
    <source>
        <dbReference type="ARBA" id="ARBA00023136"/>
    </source>
</evidence>
<dbReference type="Gene3D" id="1.20.1740.10">
    <property type="entry name" value="Amino acid/polyamine transporter I"/>
    <property type="match status" value="1"/>
</dbReference>
<dbReference type="Pfam" id="PF13520">
    <property type="entry name" value="AA_permease_2"/>
    <property type="match status" value="1"/>
</dbReference>
<feature type="transmembrane region" description="Helical" evidence="6">
    <location>
        <begin position="33"/>
        <end position="51"/>
    </location>
</feature>
<accession>A0A6M8HTG4</accession>
<reference evidence="7 8" key="1">
    <citation type="journal article" date="2014" name="World J. Microbiol. Biotechnol.">
        <title>Biodiversity and physiological characteristics of Antarctic and Arctic lichens-associated bacteria.</title>
        <authorList>
            <person name="Lee Y.M."/>
            <person name="Kim E.H."/>
            <person name="Lee H.K."/>
            <person name="Hong S.G."/>
        </authorList>
    </citation>
    <scope>NUCLEOTIDE SEQUENCE [LARGE SCALE GENOMIC DNA]</scope>
    <source>
        <strain evidence="7 8">PAMC 26569</strain>
    </source>
</reference>
<evidence type="ECO:0000313" key="7">
    <source>
        <dbReference type="EMBL" id="QKE91457.1"/>
    </source>
</evidence>
<feature type="transmembrane region" description="Helical" evidence="6">
    <location>
        <begin position="439"/>
        <end position="462"/>
    </location>
</feature>
<keyword evidence="8" id="KW-1185">Reference proteome</keyword>
<feature type="transmembrane region" description="Helical" evidence="6">
    <location>
        <begin position="106"/>
        <end position="126"/>
    </location>
</feature>
<feature type="transmembrane region" description="Helical" evidence="6">
    <location>
        <begin position="237"/>
        <end position="256"/>
    </location>
</feature>
<dbReference type="EMBL" id="CP053708">
    <property type="protein sequence ID" value="QKE91457.1"/>
    <property type="molecule type" value="Genomic_DNA"/>
</dbReference>
<dbReference type="GO" id="GO:0015171">
    <property type="term" value="F:amino acid transmembrane transporter activity"/>
    <property type="evidence" value="ECO:0007669"/>
    <property type="project" value="TreeGrafter"/>
</dbReference>
<evidence type="ECO:0000256" key="1">
    <source>
        <dbReference type="ARBA" id="ARBA00004141"/>
    </source>
</evidence>
<evidence type="ECO:0000256" key="6">
    <source>
        <dbReference type="SAM" id="Phobius"/>
    </source>
</evidence>
<keyword evidence="4 6" id="KW-1133">Transmembrane helix</keyword>
<dbReference type="InterPro" id="IPR002293">
    <property type="entry name" value="AA/rel_permease1"/>
</dbReference>
<dbReference type="Proteomes" id="UP000500767">
    <property type="component" value="Chromosome"/>
</dbReference>
<evidence type="ECO:0000256" key="2">
    <source>
        <dbReference type="ARBA" id="ARBA00022448"/>
    </source>
</evidence>
<feature type="transmembrane region" description="Helical" evidence="6">
    <location>
        <begin position="277"/>
        <end position="301"/>
    </location>
</feature>